<comment type="subcellular location">
    <subcellularLocation>
        <location evidence="1 7">Cell membrane</location>
        <topology evidence="1 7">Multi-pass membrane protein</topology>
    </subcellularLocation>
</comment>
<comment type="similarity">
    <text evidence="2 7">Belongs to the Casparian strip membrane proteins (CASP) family.</text>
</comment>
<keyword evidence="6 7" id="KW-0472">Membrane</keyword>
<dbReference type="GO" id="GO:0005886">
    <property type="term" value="C:plasma membrane"/>
    <property type="evidence" value="ECO:0007669"/>
    <property type="project" value="UniProtKB-SubCell"/>
</dbReference>
<reference evidence="9 10" key="1">
    <citation type="journal article" date="2020" name="Mol. Biol. Evol.">
        <title>Distinct Expression and Methylation Patterns for Genes with Different Fates following a Single Whole-Genome Duplication in Flowering Plants.</title>
        <authorList>
            <person name="Shi T."/>
            <person name="Rahmani R.S."/>
            <person name="Gugger P.F."/>
            <person name="Wang M."/>
            <person name="Li H."/>
            <person name="Zhang Y."/>
            <person name="Li Z."/>
            <person name="Wang Q."/>
            <person name="Van de Peer Y."/>
            <person name="Marchal K."/>
            <person name="Chen J."/>
        </authorList>
    </citation>
    <scope>NUCLEOTIDE SEQUENCE [LARGE SCALE GENOMIC DNA]</scope>
    <source>
        <tissue evidence="9">Leaf</tissue>
    </source>
</reference>
<dbReference type="EMBL" id="DUZY01000245">
    <property type="protein sequence ID" value="DAD49586.1"/>
    <property type="molecule type" value="Genomic_DNA"/>
</dbReference>
<dbReference type="Proteomes" id="UP000607653">
    <property type="component" value="Unassembled WGS sequence"/>
</dbReference>
<name>A0A823A4M5_NELNU</name>
<keyword evidence="3 7" id="KW-1003">Cell membrane</keyword>
<keyword evidence="10" id="KW-1185">Reference proteome</keyword>
<feature type="domain" description="Casparian strip membrane protein" evidence="8">
    <location>
        <begin position="26"/>
        <end position="81"/>
    </location>
</feature>
<evidence type="ECO:0000256" key="5">
    <source>
        <dbReference type="ARBA" id="ARBA00022989"/>
    </source>
</evidence>
<dbReference type="AlphaFoldDB" id="A0A823A4M5"/>
<comment type="subunit">
    <text evidence="7">Homodimer and heterodimers.</text>
</comment>
<proteinExistence type="inferred from homology"/>
<feature type="transmembrane region" description="Helical" evidence="7">
    <location>
        <begin position="70"/>
        <end position="88"/>
    </location>
</feature>
<evidence type="ECO:0000256" key="7">
    <source>
        <dbReference type="RuleBase" id="RU361233"/>
    </source>
</evidence>
<dbReference type="InterPro" id="IPR006702">
    <property type="entry name" value="CASP_dom"/>
</dbReference>
<keyword evidence="5 7" id="KW-1133">Transmembrane helix</keyword>
<dbReference type="InterPro" id="IPR006459">
    <property type="entry name" value="CASP/CASPL"/>
</dbReference>
<evidence type="ECO:0000313" key="10">
    <source>
        <dbReference type="Proteomes" id="UP000607653"/>
    </source>
</evidence>
<evidence type="ECO:0000256" key="2">
    <source>
        <dbReference type="ARBA" id="ARBA00007651"/>
    </source>
</evidence>
<evidence type="ECO:0000256" key="6">
    <source>
        <dbReference type="ARBA" id="ARBA00023136"/>
    </source>
</evidence>
<sequence length="114" mass="13167">MGDRDKQAGQQQLWKDRLHQPHRTRVVAYLMVTSAAAVIEILYLAYNGDKDVSWSEACSSYGRFCSRVKVALVLHALALLFFLVLSLISTYRVFSRYQPPYVASEDMEERRINH</sequence>
<gene>
    <name evidence="9" type="ORF">HUJ06_032052</name>
</gene>
<comment type="caution">
    <text evidence="9">The sequence shown here is derived from an EMBL/GenBank/DDBJ whole genome shotgun (WGS) entry which is preliminary data.</text>
</comment>
<comment type="caution">
    <text evidence="7">Lacks conserved residue(s) required for the propagation of feature annotation.</text>
</comment>
<evidence type="ECO:0000259" key="8">
    <source>
        <dbReference type="Pfam" id="PF04535"/>
    </source>
</evidence>
<organism evidence="9 10">
    <name type="scientific">Nelumbo nucifera</name>
    <name type="common">Sacred lotus</name>
    <dbReference type="NCBI Taxonomy" id="4432"/>
    <lineage>
        <taxon>Eukaryota</taxon>
        <taxon>Viridiplantae</taxon>
        <taxon>Streptophyta</taxon>
        <taxon>Embryophyta</taxon>
        <taxon>Tracheophyta</taxon>
        <taxon>Spermatophyta</taxon>
        <taxon>Magnoliopsida</taxon>
        <taxon>Proteales</taxon>
        <taxon>Nelumbonaceae</taxon>
        <taxon>Nelumbo</taxon>
    </lineage>
</organism>
<protein>
    <recommendedName>
        <fullName evidence="7">CASP-like protein</fullName>
    </recommendedName>
</protein>
<feature type="transmembrane region" description="Helical" evidence="7">
    <location>
        <begin position="26"/>
        <end position="46"/>
    </location>
</feature>
<evidence type="ECO:0000256" key="1">
    <source>
        <dbReference type="ARBA" id="ARBA00004651"/>
    </source>
</evidence>
<keyword evidence="4 7" id="KW-0812">Transmembrane</keyword>
<evidence type="ECO:0000256" key="3">
    <source>
        <dbReference type="ARBA" id="ARBA00022475"/>
    </source>
</evidence>
<dbReference type="NCBIfam" id="TIGR01569">
    <property type="entry name" value="A_tha_TIGR01569"/>
    <property type="match status" value="1"/>
</dbReference>
<evidence type="ECO:0000256" key="4">
    <source>
        <dbReference type="ARBA" id="ARBA00022692"/>
    </source>
</evidence>
<evidence type="ECO:0000313" key="9">
    <source>
        <dbReference type="EMBL" id="DAD49586.1"/>
    </source>
</evidence>
<accession>A0A823A4M5</accession>
<dbReference type="Pfam" id="PF04535">
    <property type="entry name" value="CASP_dom"/>
    <property type="match status" value="1"/>
</dbReference>